<dbReference type="PANTHER" id="PTHR48094:SF12">
    <property type="entry name" value="PARKINSON DISEASE PROTEIN 7 HOMOLOG"/>
    <property type="match status" value="1"/>
</dbReference>
<dbReference type="AlphaFoldDB" id="A0A1F6GXB3"/>
<dbReference type="Proteomes" id="UP000177583">
    <property type="component" value="Unassembled WGS sequence"/>
</dbReference>
<dbReference type="GO" id="GO:0005737">
    <property type="term" value="C:cytoplasm"/>
    <property type="evidence" value="ECO:0007669"/>
    <property type="project" value="UniProtKB-ARBA"/>
</dbReference>
<keyword evidence="1" id="KW-0677">Repeat</keyword>
<dbReference type="Gene3D" id="3.40.50.880">
    <property type="match status" value="1"/>
</dbReference>
<feature type="domain" description="DJ-1/PfpI" evidence="2">
    <location>
        <begin position="4"/>
        <end position="165"/>
    </location>
</feature>
<comment type="caution">
    <text evidence="3">The sequence shown here is derived from an EMBL/GenBank/DDBJ whole genome shotgun (WGS) entry which is preliminary data.</text>
</comment>
<dbReference type="InterPro" id="IPR029062">
    <property type="entry name" value="Class_I_gatase-like"/>
</dbReference>
<dbReference type="InterPro" id="IPR006287">
    <property type="entry name" value="DJ-1"/>
</dbReference>
<accession>A0A1F6GXB3</accession>
<dbReference type="GO" id="GO:1903189">
    <property type="term" value="P:glyoxal metabolic process"/>
    <property type="evidence" value="ECO:0007669"/>
    <property type="project" value="TreeGrafter"/>
</dbReference>
<reference evidence="3 4" key="1">
    <citation type="journal article" date="2016" name="Nat. Commun.">
        <title>Thousands of microbial genomes shed light on interconnected biogeochemical processes in an aquifer system.</title>
        <authorList>
            <person name="Anantharaman K."/>
            <person name="Brown C.T."/>
            <person name="Hug L.A."/>
            <person name="Sharon I."/>
            <person name="Castelle C.J."/>
            <person name="Probst A.J."/>
            <person name="Thomas B.C."/>
            <person name="Singh A."/>
            <person name="Wilkins M.J."/>
            <person name="Karaoz U."/>
            <person name="Brodie E.L."/>
            <person name="Williams K.H."/>
            <person name="Hubbard S.S."/>
            <person name="Banfield J.F."/>
        </authorList>
    </citation>
    <scope>NUCLEOTIDE SEQUENCE [LARGE SCALE GENOMIC DNA]</scope>
</reference>
<evidence type="ECO:0000256" key="1">
    <source>
        <dbReference type="ARBA" id="ARBA00022737"/>
    </source>
</evidence>
<dbReference type="PANTHER" id="PTHR48094">
    <property type="entry name" value="PROTEIN/NUCLEIC ACID DEGLYCASE DJ-1-RELATED"/>
    <property type="match status" value="1"/>
</dbReference>
<dbReference type="EMBL" id="MFNF01000019">
    <property type="protein sequence ID" value="OGH02805.1"/>
    <property type="molecule type" value="Genomic_DNA"/>
</dbReference>
<gene>
    <name evidence="3" type="ORF">A2557_02945</name>
</gene>
<dbReference type="SUPFAM" id="SSF52317">
    <property type="entry name" value="Class I glutamine amidotransferase-like"/>
    <property type="match status" value="1"/>
</dbReference>
<evidence type="ECO:0000313" key="4">
    <source>
        <dbReference type="Proteomes" id="UP000177583"/>
    </source>
</evidence>
<protein>
    <recommendedName>
        <fullName evidence="2">DJ-1/PfpI domain-containing protein</fullName>
    </recommendedName>
</protein>
<dbReference type="InterPro" id="IPR050325">
    <property type="entry name" value="Prot/Nucl_acid_deglycase"/>
</dbReference>
<evidence type="ECO:0000313" key="3">
    <source>
        <dbReference type="EMBL" id="OGH02805.1"/>
    </source>
</evidence>
<organism evidence="3 4">
    <name type="scientific">Candidatus Lambdaproteobacteria bacterium RIFOXYD2_FULL_56_26</name>
    <dbReference type="NCBI Taxonomy" id="1817773"/>
    <lineage>
        <taxon>Bacteria</taxon>
        <taxon>Pseudomonadati</taxon>
        <taxon>Pseudomonadota</taxon>
        <taxon>Candidatus Lambdaproteobacteria</taxon>
    </lineage>
</organism>
<dbReference type="FunFam" id="3.40.50.880:FF:000015">
    <property type="entry name" value="Protein DJ-1 homolog C"/>
    <property type="match status" value="1"/>
</dbReference>
<proteinExistence type="predicted"/>
<sequence length="189" mass="19539">MASTALIPIAEGTEELEAVCLIDTLVRAGLEVVVASVEKSRRIKASRGALLTAHILIDTALGQPWDLIALPGGGPGSRRLGADRSLKTLLLAQAAAAKPIAALCAAPALVLSKHDLLSNHLATCYPTFRNQLKAKAYLDQPVVVDGPFVTGQGPGAALDFSLALVLLLCGPEKQKAVAKAMLAPLPILG</sequence>
<dbReference type="CDD" id="cd03135">
    <property type="entry name" value="GATase1_DJ-1"/>
    <property type="match status" value="1"/>
</dbReference>
<name>A0A1F6GXB3_9PROT</name>
<dbReference type="InterPro" id="IPR002818">
    <property type="entry name" value="DJ-1/PfpI"/>
</dbReference>
<evidence type="ECO:0000259" key="2">
    <source>
        <dbReference type="Pfam" id="PF01965"/>
    </source>
</evidence>
<dbReference type="Pfam" id="PF01965">
    <property type="entry name" value="DJ-1_PfpI"/>
    <property type="match status" value="1"/>
</dbReference>
<dbReference type="NCBIfam" id="TIGR01383">
    <property type="entry name" value="not_thiJ"/>
    <property type="match status" value="1"/>
</dbReference>